<dbReference type="Pfam" id="PF13424">
    <property type="entry name" value="TPR_12"/>
    <property type="match status" value="2"/>
</dbReference>
<dbReference type="Pfam" id="PF13181">
    <property type="entry name" value="TPR_8"/>
    <property type="match status" value="1"/>
</dbReference>
<feature type="domain" description="Signal transduction histidine kinase internal region" evidence="3">
    <location>
        <begin position="472"/>
        <end position="550"/>
    </location>
</feature>
<dbReference type="PROSITE" id="PS50005">
    <property type="entry name" value="TPR"/>
    <property type="match status" value="2"/>
</dbReference>
<evidence type="ECO:0000313" key="5">
    <source>
        <dbReference type="Proteomes" id="UP000192472"/>
    </source>
</evidence>
<dbReference type="SUPFAM" id="SSF55874">
    <property type="entry name" value="ATPase domain of HSP90 chaperone/DNA topoisomerase II/histidine kinase"/>
    <property type="match status" value="1"/>
</dbReference>
<dbReference type="STRING" id="692418.SAMN04488029_1535"/>
<keyword evidence="2" id="KW-0812">Transmembrane</keyword>
<keyword evidence="2" id="KW-0472">Membrane</keyword>
<dbReference type="InterPro" id="IPR050640">
    <property type="entry name" value="Bact_2-comp_sensor_kinase"/>
</dbReference>
<protein>
    <submittedName>
        <fullName evidence="4">Tetratricopeptide repeat-containing protein</fullName>
    </submittedName>
</protein>
<proteinExistence type="predicted"/>
<evidence type="ECO:0000256" key="2">
    <source>
        <dbReference type="SAM" id="Phobius"/>
    </source>
</evidence>
<keyword evidence="5" id="KW-1185">Reference proteome</keyword>
<dbReference type="Proteomes" id="UP000192472">
    <property type="component" value="Unassembled WGS sequence"/>
</dbReference>
<dbReference type="SMART" id="SM00028">
    <property type="entry name" value="TPR"/>
    <property type="match status" value="6"/>
</dbReference>
<evidence type="ECO:0000313" key="4">
    <source>
        <dbReference type="EMBL" id="SMD33172.1"/>
    </source>
</evidence>
<dbReference type="InterPro" id="IPR011990">
    <property type="entry name" value="TPR-like_helical_dom_sf"/>
</dbReference>
<dbReference type="Gene3D" id="3.30.565.10">
    <property type="entry name" value="Histidine kinase-like ATPase, C-terminal domain"/>
    <property type="match status" value="1"/>
</dbReference>
<feature type="repeat" description="TPR" evidence="1">
    <location>
        <begin position="200"/>
        <end position="233"/>
    </location>
</feature>
<dbReference type="GO" id="GO:0016020">
    <property type="term" value="C:membrane"/>
    <property type="evidence" value="ECO:0007669"/>
    <property type="project" value="InterPro"/>
</dbReference>
<organism evidence="4 5">
    <name type="scientific">Reichenbachiella faecimaris</name>
    <dbReference type="NCBI Taxonomy" id="692418"/>
    <lineage>
        <taxon>Bacteria</taxon>
        <taxon>Pseudomonadati</taxon>
        <taxon>Bacteroidota</taxon>
        <taxon>Cytophagia</taxon>
        <taxon>Cytophagales</taxon>
        <taxon>Reichenbachiellaceae</taxon>
        <taxon>Reichenbachiella</taxon>
    </lineage>
</organism>
<dbReference type="InterPro" id="IPR036890">
    <property type="entry name" value="HATPase_C_sf"/>
</dbReference>
<dbReference type="GO" id="GO:0000155">
    <property type="term" value="F:phosphorelay sensor kinase activity"/>
    <property type="evidence" value="ECO:0007669"/>
    <property type="project" value="InterPro"/>
</dbReference>
<accession>A0A1W2G9M4</accession>
<dbReference type="PANTHER" id="PTHR34220">
    <property type="entry name" value="SENSOR HISTIDINE KINASE YPDA"/>
    <property type="match status" value="1"/>
</dbReference>
<dbReference type="SUPFAM" id="SSF48452">
    <property type="entry name" value="TPR-like"/>
    <property type="match status" value="2"/>
</dbReference>
<dbReference type="EMBL" id="FWYF01000001">
    <property type="protein sequence ID" value="SMD33172.1"/>
    <property type="molecule type" value="Genomic_DNA"/>
</dbReference>
<dbReference type="RefSeq" id="WP_084371845.1">
    <property type="nucleotide sequence ID" value="NZ_FWYF01000001.1"/>
</dbReference>
<name>A0A1W2G9M4_REIFA</name>
<dbReference type="Gene3D" id="1.25.40.10">
    <property type="entry name" value="Tetratricopeptide repeat domain"/>
    <property type="match status" value="2"/>
</dbReference>
<reference evidence="4 5" key="1">
    <citation type="submission" date="2017-04" db="EMBL/GenBank/DDBJ databases">
        <authorList>
            <person name="Afonso C.L."/>
            <person name="Miller P.J."/>
            <person name="Scott M.A."/>
            <person name="Spackman E."/>
            <person name="Goraichik I."/>
            <person name="Dimitrov K.M."/>
            <person name="Suarez D.L."/>
            <person name="Swayne D.E."/>
        </authorList>
    </citation>
    <scope>NUCLEOTIDE SEQUENCE [LARGE SCALE GENOMIC DNA]</scope>
    <source>
        <strain evidence="4 5">DSM 26133</strain>
    </source>
</reference>
<feature type="repeat" description="TPR" evidence="1">
    <location>
        <begin position="240"/>
        <end position="273"/>
    </location>
</feature>
<keyword evidence="1" id="KW-0802">TPR repeat</keyword>
<sequence length="677" mass="77488">MLKYFGLLGVLSLITISQGFSQNTTKDSLLNELQQNLDNYSRASVYLRLAKGSFSDSSATLQYLDSVERFTPKDKMELTVESSIARGQLYSQFLLFEKSNSYYKNAAAVSARQGFSKLSAKVNFLLAYNYSTTSNVDLAKASFLTAKLYAEKAKDTLVISMILNNLGYLLENEGRLDSSIYYYVLATKFLNEENHKDQLAQGYNNIGYVYQTQQENELALEYFKKGYDLAKQSTGVRPLVYANITLGDYFSELGQYDSALFYLEKALKIRQEKNFVEADYYLFVSLGHVYLNKNDFSKSEEFFLQALDIFIRVEDEQGIADARYNLARIKFHFNQLDEAQASATAALQIAKELKDRTLVADIYDLQSQIYEKLGRYTQAFNALKSHVEIFKEVNQENKSKQIAEIQTKYETEKKEAEIATLSQQATIQNLELEQKNLAILIGGVMVLLIGGFVFFNNRQKSMKTQQSQMELEQRFLRSQLNPHFISNALLAVQNFMLKNQSETAVTYLSKFAKLMRETLENSRKEFIPLEDELEMLTNFMDVHKMRLNNSFEYEIHVSDQIDPEVDTIPPMFVQPFVENAIEHGITPSDGKGKIELKFEKEEEYISIVIKDNGGGYIQSTTASKDHQSLSTTIIRERMEVFNKTLKRKIQLILADVKGADGKTLGAQVELKVPYRYI</sequence>
<feature type="transmembrane region" description="Helical" evidence="2">
    <location>
        <begin position="437"/>
        <end position="455"/>
    </location>
</feature>
<dbReference type="Pfam" id="PF06580">
    <property type="entry name" value="His_kinase"/>
    <property type="match status" value="1"/>
</dbReference>
<gene>
    <name evidence="4" type="ORF">SAMN04488029_1535</name>
</gene>
<evidence type="ECO:0000259" key="3">
    <source>
        <dbReference type="Pfam" id="PF06580"/>
    </source>
</evidence>
<keyword evidence="2" id="KW-1133">Transmembrane helix</keyword>
<dbReference type="AlphaFoldDB" id="A0A1W2G9M4"/>
<evidence type="ECO:0000256" key="1">
    <source>
        <dbReference type="PROSITE-ProRule" id="PRU00339"/>
    </source>
</evidence>
<dbReference type="InterPro" id="IPR019734">
    <property type="entry name" value="TPR_rpt"/>
</dbReference>
<dbReference type="PANTHER" id="PTHR34220:SF7">
    <property type="entry name" value="SENSOR HISTIDINE KINASE YPDA"/>
    <property type="match status" value="1"/>
</dbReference>
<dbReference type="OrthoDB" id="6190788at2"/>
<dbReference type="InterPro" id="IPR010559">
    <property type="entry name" value="Sig_transdc_His_kin_internal"/>
</dbReference>